<reference evidence="3" key="1">
    <citation type="submission" date="2017-02" db="UniProtKB">
        <authorList>
            <consortium name="WormBaseParasite"/>
        </authorList>
    </citation>
    <scope>IDENTIFICATION</scope>
</reference>
<evidence type="ECO:0000313" key="2">
    <source>
        <dbReference type="Proteomes" id="UP000038045"/>
    </source>
</evidence>
<sequence>MAMLEKLLESAMLAESIRLQAMRSMIQNHSSLKEQPKTKKEKMSEMVGDEDDNNNSTEEEINNEGKKLTQQKNNNNSKKEAIIKKFHNNDNNKKEKNDSINNNLTKFSVTDLLSNFTNQLGKFFLYIFDDDKKKYNF</sequence>
<evidence type="ECO:0000313" key="3">
    <source>
        <dbReference type="WBParaSite" id="PTRK_0000795300.1"/>
    </source>
</evidence>
<dbReference type="Proteomes" id="UP000038045">
    <property type="component" value="Unplaced"/>
</dbReference>
<feature type="region of interest" description="Disordered" evidence="1">
    <location>
        <begin position="28"/>
        <end position="100"/>
    </location>
</feature>
<feature type="compositionally biased region" description="Acidic residues" evidence="1">
    <location>
        <begin position="47"/>
        <end position="62"/>
    </location>
</feature>
<dbReference type="STRING" id="131310.A0A0N4ZJ41"/>
<feature type="compositionally biased region" description="Basic and acidic residues" evidence="1">
    <location>
        <begin position="31"/>
        <end position="44"/>
    </location>
</feature>
<name>A0A0N4ZJ41_PARTI</name>
<dbReference type="AlphaFoldDB" id="A0A0N4ZJ41"/>
<keyword evidence="2" id="KW-1185">Reference proteome</keyword>
<protein>
    <submittedName>
        <fullName evidence="3">Uncharacterized protein</fullName>
    </submittedName>
</protein>
<accession>A0A0N4ZJ41</accession>
<feature type="compositionally biased region" description="Basic and acidic residues" evidence="1">
    <location>
        <begin position="77"/>
        <end position="98"/>
    </location>
</feature>
<evidence type="ECO:0000256" key="1">
    <source>
        <dbReference type="SAM" id="MobiDB-lite"/>
    </source>
</evidence>
<proteinExistence type="predicted"/>
<dbReference type="WBParaSite" id="PTRK_0000795300.1">
    <property type="protein sequence ID" value="PTRK_0000795300.1"/>
    <property type="gene ID" value="PTRK_0000795300"/>
</dbReference>
<organism evidence="2 3">
    <name type="scientific">Parastrongyloides trichosuri</name>
    <name type="common">Possum-specific nematode worm</name>
    <dbReference type="NCBI Taxonomy" id="131310"/>
    <lineage>
        <taxon>Eukaryota</taxon>
        <taxon>Metazoa</taxon>
        <taxon>Ecdysozoa</taxon>
        <taxon>Nematoda</taxon>
        <taxon>Chromadorea</taxon>
        <taxon>Rhabditida</taxon>
        <taxon>Tylenchina</taxon>
        <taxon>Panagrolaimomorpha</taxon>
        <taxon>Strongyloidoidea</taxon>
        <taxon>Strongyloididae</taxon>
        <taxon>Parastrongyloides</taxon>
    </lineage>
</organism>